<keyword evidence="3" id="KW-1185">Reference proteome</keyword>
<comment type="caution">
    <text evidence="2">The sequence shown here is derived from an EMBL/GenBank/DDBJ whole genome shotgun (WGS) entry which is preliminary data.</text>
</comment>
<reference evidence="2 3" key="1">
    <citation type="submission" date="2019-11" db="EMBL/GenBank/DDBJ databases">
        <title>Pedobacter sp. HMF7647 Genome sequencing and assembly.</title>
        <authorList>
            <person name="Kang H."/>
            <person name="Kim H."/>
            <person name="Joh K."/>
        </authorList>
    </citation>
    <scope>NUCLEOTIDE SEQUENCE [LARGE SCALE GENOMIC DNA]</scope>
    <source>
        <strain evidence="2 3">HMF7647</strain>
    </source>
</reference>
<dbReference type="EMBL" id="WVHT01000001">
    <property type="protein sequence ID" value="MXV49995.1"/>
    <property type="molecule type" value="Genomic_DNA"/>
</dbReference>
<evidence type="ECO:0000256" key="1">
    <source>
        <dbReference type="SAM" id="Phobius"/>
    </source>
</evidence>
<keyword evidence="2" id="KW-0808">Transferase</keyword>
<name>A0A7K1Y5Z5_9SPHI</name>
<keyword evidence="1" id="KW-0812">Transmembrane</keyword>
<accession>A0A7K1Y5Z5</accession>
<organism evidence="2 3">
    <name type="scientific">Hufsiella arboris</name>
    <dbReference type="NCBI Taxonomy" id="2695275"/>
    <lineage>
        <taxon>Bacteria</taxon>
        <taxon>Pseudomonadati</taxon>
        <taxon>Bacteroidota</taxon>
        <taxon>Sphingobacteriia</taxon>
        <taxon>Sphingobacteriales</taxon>
        <taxon>Sphingobacteriaceae</taxon>
        <taxon>Hufsiella</taxon>
    </lineage>
</organism>
<keyword evidence="1" id="KW-1133">Transmembrane helix</keyword>
<dbReference type="PROSITE" id="PS51257">
    <property type="entry name" value="PROKAR_LIPOPROTEIN"/>
    <property type="match status" value="1"/>
</dbReference>
<sequence length="58" mass="6402">MTKLKTSYLIALFAAISFLSSCELAKGLFKAGYYVGIIVVVVILIVIFWIVSAFRKKG</sequence>
<dbReference type="AlphaFoldDB" id="A0A7K1Y5Z5"/>
<feature type="transmembrane region" description="Helical" evidence="1">
    <location>
        <begin position="34"/>
        <end position="54"/>
    </location>
</feature>
<dbReference type="RefSeq" id="WP_160843153.1">
    <property type="nucleotide sequence ID" value="NZ_WVHT01000001.1"/>
</dbReference>
<gene>
    <name evidence="2" type="ORF">GS399_03355</name>
</gene>
<dbReference type="GO" id="GO:0016779">
    <property type="term" value="F:nucleotidyltransferase activity"/>
    <property type="evidence" value="ECO:0007669"/>
    <property type="project" value="UniProtKB-KW"/>
</dbReference>
<proteinExistence type="predicted"/>
<keyword evidence="2" id="KW-0548">Nucleotidyltransferase</keyword>
<evidence type="ECO:0000313" key="3">
    <source>
        <dbReference type="Proteomes" id="UP000466586"/>
    </source>
</evidence>
<evidence type="ECO:0000313" key="2">
    <source>
        <dbReference type="EMBL" id="MXV49995.1"/>
    </source>
</evidence>
<dbReference type="Proteomes" id="UP000466586">
    <property type="component" value="Unassembled WGS sequence"/>
</dbReference>
<protein>
    <submittedName>
        <fullName evidence="2">Phosphatidate cytidylyltransferase</fullName>
    </submittedName>
</protein>
<keyword evidence="1" id="KW-0472">Membrane</keyword>